<feature type="non-terminal residue" evidence="3">
    <location>
        <position position="224"/>
    </location>
</feature>
<dbReference type="Pfam" id="PF01370">
    <property type="entry name" value="Epimerase"/>
    <property type="match status" value="1"/>
</dbReference>
<dbReference type="SUPFAM" id="SSF51735">
    <property type="entry name" value="NAD(P)-binding Rossmann-fold domains"/>
    <property type="match status" value="1"/>
</dbReference>
<proteinExistence type="inferred from homology"/>
<protein>
    <recommendedName>
        <fullName evidence="2">NAD-dependent epimerase/dehydratase domain-containing protein</fullName>
    </recommendedName>
</protein>
<evidence type="ECO:0000256" key="1">
    <source>
        <dbReference type="ARBA" id="ARBA00007637"/>
    </source>
</evidence>
<dbReference type="Gene3D" id="3.40.50.720">
    <property type="entry name" value="NAD(P)-binding Rossmann-like Domain"/>
    <property type="match status" value="1"/>
</dbReference>
<sequence length="224" mass="24983">VRILLTGGSGFLGMHLLSILAHHQVLSFSRGKAGFSYQNVSYHNCNLSDTATWKQQVRDFCPDVAIHLAWTGLPDYSFSRCLENFNFSIDLVDVLASTGCKTIFMAGTCWEYGDILGKVKETDIPGPLRLFPSFKTGLRLVSQSIAKRYEVKLIWGRIFFVYGFGQRETSLIPTCYKAIKKGLYPEMKNPFSRHDFIHISDVVGAIKALVETPEVSGVFNLGSG</sequence>
<evidence type="ECO:0000313" key="3">
    <source>
        <dbReference type="EMBL" id="SVE63310.1"/>
    </source>
</evidence>
<feature type="non-terminal residue" evidence="3">
    <location>
        <position position="1"/>
    </location>
</feature>
<dbReference type="InterPro" id="IPR001509">
    <property type="entry name" value="Epimerase_deHydtase"/>
</dbReference>
<dbReference type="AlphaFoldDB" id="A0A383F423"/>
<dbReference type="EMBL" id="UINC01230965">
    <property type="protein sequence ID" value="SVE63310.1"/>
    <property type="molecule type" value="Genomic_DNA"/>
</dbReference>
<comment type="similarity">
    <text evidence="1">Belongs to the NAD(P)-dependent epimerase/dehydratase family.</text>
</comment>
<dbReference type="InterPro" id="IPR036291">
    <property type="entry name" value="NAD(P)-bd_dom_sf"/>
</dbReference>
<feature type="domain" description="NAD-dependent epimerase/dehydratase" evidence="2">
    <location>
        <begin position="3"/>
        <end position="222"/>
    </location>
</feature>
<dbReference type="PANTHER" id="PTHR43000">
    <property type="entry name" value="DTDP-D-GLUCOSE 4,6-DEHYDRATASE-RELATED"/>
    <property type="match status" value="1"/>
</dbReference>
<accession>A0A383F423</accession>
<name>A0A383F423_9ZZZZ</name>
<reference evidence="3" key="1">
    <citation type="submission" date="2018-05" db="EMBL/GenBank/DDBJ databases">
        <authorList>
            <person name="Lanie J.A."/>
            <person name="Ng W.-L."/>
            <person name="Kazmierczak K.M."/>
            <person name="Andrzejewski T.M."/>
            <person name="Davidsen T.M."/>
            <person name="Wayne K.J."/>
            <person name="Tettelin H."/>
            <person name="Glass J.I."/>
            <person name="Rusch D."/>
            <person name="Podicherti R."/>
            <person name="Tsui H.-C.T."/>
            <person name="Winkler M.E."/>
        </authorList>
    </citation>
    <scope>NUCLEOTIDE SEQUENCE</scope>
</reference>
<gene>
    <name evidence="3" type="ORF">METZ01_LOCUS516164</name>
</gene>
<evidence type="ECO:0000259" key="2">
    <source>
        <dbReference type="Pfam" id="PF01370"/>
    </source>
</evidence>
<organism evidence="3">
    <name type="scientific">marine metagenome</name>
    <dbReference type="NCBI Taxonomy" id="408172"/>
    <lineage>
        <taxon>unclassified sequences</taxon>
        <taxon>metagenomes</taxon>
        <taxon>ecological metagenomes</taxon>
    </lineage>
</organism>